<keyword evidence="4" id="KW-0131">Cell cycle</keyword>
<dbReference type="RefSeq" id="WP_098469430.1">
    <property type="nucleotide sequence ID" value="NZ_PDJD01000001.1"/>
</dbReference>
<accession>A0A2A9D1D1</accession>
<feature type="compositionally biased region" description="Basic residues" evidence="2">
    <location>
        <begin position="14"/>
        <end position="25"/>
    </location>
</feature>
<dbReference type="InterPro" id="IPR007060">
    <property type="entry name" value="FtsL/DivIC"/>
</dbReference>
<organism evidence="4 5">
    <name type="scientific">Serinibacter salmoneus</name>
    <dbReference type="NCBI Taxonomy" id="556530"/>
    <lineage>
        <taxon>Bacteria</taxon>
        <taxon>Bacillati</taxon>
        <taxon>Actinomycetota</taxon>
        <taxon>Actinomycetes</taxon>
        <taxon>Micrococcales</taxon>
        <taxon>Beutenbergiaceae</taxon>
        <taxon>Serinibacter</taxon>
    </lineage>
</organism>
<gene>
    <name evidence="4" type="ORF">ATL40_2053</name>
</gene>
<feature type="region of interest" description="Disordered" evidence="2">
    <location>
        <begin position="1"/>
        <end position="39"/>
    </location>
</feature>
<keyword evidence="1" id="KW-0175">Coiled coil</keyword>
<proteinExistence type="predicted"/>
<dbReference type="EMBL" id="PDJD01000001">
    <property type="protein sequence ID" value="PFG20453.1"/>
    <property type="molecule type" value="Genomic_DNA"/>
</dbReference>
<evidence type="ECO:0000313" key="5">
    <source>
        <dbReference type="Proteomes" id="UP000224915"/>
    </source>
</evidence>
<keyword evidence="3" id="KW-0812">Transmembrane</keyword>
<dbReference type="Proteomes" id="UP000224915">
    <property type="component" value="Unassembled WGS sequence"/>
</dbReference>
<feature type="region of interest" description="Disordered" evidence="2">
    <location>
        <begin position="175"/>
        <end position="215"/>
    </location>
</feature>
<comment type="caution">
    <text evidence="4">The sequence shown here is derived from an EMBL/GenBank/DDBJ whole genome shotgun (WGS) entry which is preliminary data.</text>
</comment>
<keyword evidence="3" id="KW-1133">Transmembrane helix</keyword>
<dbReference type="AlphaFoldDB" id="A0A2A9D1D1"/>
<keyword evidence="3" id="KW-0472">Membrane</keyword>
<evidence type="ECO:0000256" key="3">
    <source>
        <dbReference type="SAM" id="Phobius"/>
    </source>
</evidence>
<sequence>MSARGQTQRPAARTSRRAGVRRARTRSAAASGSAAELEETRAPRQITLRGIVLLVMILVAFVVLAPTFRAYVTQQEQLREVNADLASSQAQAEALAAELEQWQDDDYVRAQARERFNYVEPGETSYRVVDPETVVGEDPIADLTAQAQQAASGLTTGARGPWYVTVWDSVQIAGAAQDQAAQDEAAQDEAEQDEAEQDEATGESAGGADTERAGG</sequence>
<keyword evidence="5" id="KW-1185">Reference proteome</keyword>
<dbReference type="OrthoDB" id="5187715at2"/>
<dbReference type="Pfam" id="PF04977">
    <property type="entry name" value="DivIC"/>
    <property type="match status" value="1"/>
</dbReference>
<protein>
    <submittedName>
        <fullName evidence="4">Cell division protein FtsB</fullName>
    </submittedName>
</protein>
<feature type="compositionally biased region" description="Acidic residues" evidence="2">
    <location>
        <begin position="185"/>
        <end position="201"/>
    </location>
</feature>
<evidence type="ECO:0000256" key="1">
    <source>
        <dbReference type="SAM" id="Coils"/>
    </source>
</evidence>
<feature type="transmembrane region" description="Helical" evidence="3">
    <location>
        <begin position="51"/>
        <end position="72"/>
    </location>
</feature>
<evidence type="ECO:0000256" key="2">
    <source>
        <dbReference type="SAM" id="MobiDB-lite"/>
    </source>
</evidence>
<evidence type="ECO:0000313" key="4">
    <source>
        <dbReference type="EMBL" id="PFG20453.1"/>
    </source>
</evidence>
<keyword evidence="4" id="KW-0132">Cell division</keyword>
<reference evidence="4 5" key="1">
    <citation type="submission" date="2017-10" db="EMBL/GenBank/DDBJ databases">
        <title>Sequencing the genomes of 1000 actinobacteria strains.</title>
        <authorList>
            <person name="Klenk H.-P."/>
        </authorList>
    </citation>
    <scope>NUCLEOTIDE SEQUENCE [LARGE SCALE GENOMIC DNA]</scope>
    <source>
        <strain evidence="4 5">DSM 21801</strain>
    </source>
</reference>
<name>A0A2A9D1D1_9MICO</name>
<feature type="compositionally biased region" description="Low complexity" evidence="2">
    <location>
        <begin position="175"/>
        <end position="184"/>
    </location>
</feature>
<feature type="coiled-coil region" evidence="1">
    <location>
        <begin position="71"/>
        <end position="105"/>
    </location>
</feature>
<feature type="compositionally biased region" description="Low complexity" evidence="2">
    <location>
        <begin position="26"/>
        <end position="35"/>
    </location>
</feature>
<dbReference type="GO" id="GO:0051301">
    <property type="term" value="P:cell division"/>
    <property type="evidence" value="ECO:0007669"/>
    <property type="project" value="UniProtKB-KW"/>
</dbReference>